<dbReference type="Pfam" id="PF01869">
    <property type="entry name" value="BcrAD_BadFG"/>
    <property type="match status" value="2"/>
</dbReference>
<reference evidence="3" key="2">
    <citation type="submission" date="2021-04" db="EMBL/GenBank/DDBJ databases">
        <authorList>
            <person name="Gilroy R."/>
        </authorList>
    </citation>
    <scope>NUCLEOTIDE SEQUENCE</scope>
    <source>
        <strain evidence="3">ChiHjej12B11-16260</strain>
    </source>
</reference>
<evidence type="ECO:0000313" key="3">
    <source>
        <dbReference type="EMBL" id="HIX45419.1"/>
    </source>
</evidence>
<dbReference type="PANTHER" id="PTHR32329">
    <property type="entry name" value="BIFUNCTIONAL PROTEIN [INCLUDES 2-HYDROXYACYL-COA DEHYDRATASE (N-TER) AND ITS ACTIVATOR DOMAIN (C_TERM)-RELATED"/>
    <property type="match status" value="1"/>
</dbReference>
<comment type="caution">
    <text evidence="3">The sequence shown here is derived from an EMBL/GenBank/DDBJ whole genome shotgun (WGS) entry which is preliminary data.</text>
</comment>
<gene>
    <name evidence="3" type="ORF">H9982_04290</name>
</gene>
<organism evidence="3 4">
    <name type="scientific">Candidatus Barnesiella excrementipullorum</name>
    <dbReference type="NCBI Taxonomy" id="2838479"/>
    <lineage>
        <taxon>Bacteria</taxon>
        <taxon>Pseudomonadati</taxon>
        <taxon>Bacteroidota</taxon>
        <taxon>Bacteroidia</taxon>
        <taxon>Bacteroidales</taxon>
        <taxon>Barnesiellaceae</taxon>
        <taxon>Barnesiella</taxon>
    </lineage>
</organism>
<dbReference type="Gene3D" id="3.30.420.40">
    <property type="match status" value="4"/>
</dbReference>
<proteinExistence type="predicted"/>
<dbReference type="AlphaFoldDB" id="A0A9D1VQY9"/>
<feature type="non-terminal residue" evidence="3">
    <location>
        <position position="916"/>
    </location>
</feature>
<reference evidence="3" key="1">
    <citation type="journal article" date="2021" name="PeerJ">
        <title>Extensive microbial diversity within the chicken gut microbiome revealed by metagenomics and culture.</title>
        <authorList>
            <person name="Gilroy R."/>
            <person name="Ravi A."/>
            <person name="Getino M."/>
            <person name="Pursley I."/>
            <person name="Horton D.L."/>
            <person name="Alikhan N.F."/>
            <person name="Baker D."/>
            <person name="Gharbi K."/>
            <person name="Hall N."/>
            <person name="Watson M."/>
            <person name="Adriaenssens E.M."/>
            <person name="Foster-Nyarko E."/>
            <person name="Jarju S."/>
            <person name="Secka A."/>
            <person name="Antonio M."/>
            <person name="Oren A."/>
            <person name="Chaudhuri R.R."/>
            <person name="La Ragione R."/>
            <person name="Hildebrand F."/>
            <person name="Pallen M.J."/>
        </authorList>
    </citation>
    <scope>NUCLEOTIDE SEQUENCE</scope>
    <source>
        <strain evidence="3">ChiHjej12B11-16260</strain>
    </source>
</reference>
<evidence type="ECO:0000259" key="1">
    <source>
        <dbReference type="Pfam" id="PF01869"/>
    </source>
</evidence>
<sequence length="916" mass="101071">MQPYKMGIDIGSTTAKMVILDKDNTLVFSRYRRHNAHPAGILTSFFEEAQREMGDIKVSATVTGSVGMGVAENLQIPFMQEVSAATQYTRYRYPEASALIDIGGEDAKIVFFDEHSTDLRMNGNCAGGTGAFIDQMAVLLDVETEQLDALAHEASHIHPIAARCGVFSKTDIQNLMSRNVPKSDITASIFHAVAVQTIVTLARGHNIAAPVLLCGGPLTFIPSLRKAFADYLHLQESDFLLPQSGNLLPALGCAISVEKQGVLHLSEWKKLTERPSLSWHKESALPQLFETDTAHEAWSETKARYEIPHKALRQGNQDAVIGIDSGSTTTKMVVTDLEGSILYTYYAPNNGNPVEAATKAFTDLQDHCTAHGTRLSVRGTCSTGYGEELIKAAFGLNTSVIETIAHYKAARRLIPEVSFILDIGGQDMKAIFVEKDAITRMELNEACSSGCGSFIETFARTLGYPVNDFARMACTASAPCDLGTRCTVFMNSKVKQVLREGASIADIAAGLSYSVVKNCLYKVLKIKESSELGNHIVVQGGTMRNDAIVRAFEQLTGTEAARSNHPELMGAYGCALTAIEKQHEARTLPDYLGNADFTTRLTQCKGCENNCTVCRYTFKNGNTYYSGNKCETIFSNKGINAVKGENIYDIKYRLLFENRLPAASPRPELPQIGIPRVLNMYEDYPFWHTLFTECGFKVVLSDASTFQQYEEALPTVMSDNICFPAKLAHSHIRNLVAKGVNRIFMPYVVYERKDDARTANAYNCPIVSGYSDVIRNAMSPDIPIDSPAITLADDTLLARQCANYLHRFGIRRDTIRKAFAKAQKAQEEYTAQLKQAAARILETSRRNHRIAIVLAGRPYHTDPLVQHKISGMIAELGADVISDDIVRGDDNTPIDESFLVRQWSYINRILKAAAWT</sequence>
<accession>A0A9D1VQY9</accession>
<dbReference type="CDD" id="cd24034">
    <property type="entry name" value="ASKHA_NBD_O66634-like_rpt1"/>
    <property type="match status" value="1"/>
</dbReference>
<feature type="domain" description="ATPase BadF/BadG/BcrA/BcrD type" evidence="1">
    <location>
        <begin position="7"/>
        <end position="218"/>
    </location>
</feature>
<name>A0A9D1VQY9_9BACT</name>
<dbReference type="InterPro" id="IPR018709">
    <property type="entry name" value="CoA_activase_DUF2229"/>
</dbReference>
<dbReference type="InterPro" id="IPR051805">
    <property type="entry name" value="Dehydratase_Activator_Redct"/>
</dbReference>
<dbReference type="SUPFAM" id="SSF53067">
    <property type="entry name" value="Actin-like ATPase domain"/>
    <property type="match status" value="2"/>
</dbReference>
<dbReference type="CDD" id="cd24035">
    <property type="entry name" value="ASKHA_NBD_O66634-like_rpt2"/>
    <property type="match status" value="1"/>
</dbReference>
<dbReference type="InterPro" id="IPR043129">
    <property type="entry name" value="ATPase_NBD"/>
</dbReference>
<feature type="domain" description="ATPase BadF/BadG/BcrA/BcrD type" evidence="1">
    <location>
        <begin position="321"/>
        <end position="578"/>
    </location>
</feature>
<dbReference type="InterPro" id="IPR002731">
    <property type="entry name" value="ATPase_BadF"/>
</dbReference>
<evidence type="ECO:0000313" key="4">
    <source>
        <dbReference type="Proteomes" id="UP000824246"/>
    </source>
</evidence>
<feature type="domain" description="DUF2229" evidence="2">
    <location>
        <begin position="672"/>
        <end position="885"/>
    </location>
</feature>
<dbReference type="Pfam" id="PF09989">
    <property type="entry name" value="DUF2229"/>
    <property type="match status" value="1"/>
</dbReference>
<dbReference type="EMBL" id="DXFB01000117">
    <property type="protein sequence ID" value="HIX45419.1"/>
    <property type="molecule type" value="Genomic_DNA"/>
</dbReference>
<dbReference type="Proteomes" id="UP000824246">
    <property type="component" value="Unassembled WGS sequence"/>
</dbReference>
<protein>
    <submittedName>
        <fullName evidence="3">2-hydroxyglutaryl-CoA dehydratase</fullName>
    </submittedName>
</protein>
<dbReference type="PANTHER" id="PTHR32329:SF4">
    <property type="entry name" value="ACTIVATOR OF 2-HYDROXYACYL-COA DEHYDRATASE"/>
    <property type="match status" value="1"/>
</dbReference>
<evidence type="ECO:0000259" key="2">
    <source>
        <dbReference type="Pfam" id="PF09989"/>
    </source>
</evidence>